<accession>A0A8J3EW46</accession>
<keyword evidence="1" id="KW-0812">Transmembrane</keyword>
<dbReference type="EMBL" id="BMHB01000001">
    <property type="protein sequence ID" value="GGI13685.1"/>
    <property type="molecule type" value="Genomic_DNA"/>
</dbReference>
<keyword evidence="1" id="KW-0472">Membrane</keyword>
<protein>
    <recommendedName>
        <fullName evidence="2">Rv2525c-like glycoside hydrolase-like domain-containing protein</fullName>
    </recommendedName>
</protein>
<dbReference type="Pfam" id="PF08924">
    <property type="entry name" value="Rv2525c_GlyHyd-like"/>
    <property type="match status" value="1"/>
</dbReference>
<evidence type="ECO:0000256" key="1">
    <source>
        <dbReference type="SAM" id="Phobius"/>
    </source>
</evidence>
<evidence type="ECO:0000259" key="2">
    <source>
        <dbReference type="Pfam" id="PF08924"/>
    </source>
</evidence>
<gene>
    <name evidence="3" type="ORF">GCM10007380_19150</name>
</gene>
<dbReference type="InterPro" id="IPR017853">
    <property type="entry name" value="GH"/>
</dbReference>
<evidence type="ECO:0000313" key="4">
    <source>
        <dbReference type="Proteomes" id="UP000626244"/>
    </source>
</evidence>
<proteinExistence type="predicted"/>
<comment type="caution">
    <text evidence="3">The sequence shown here is derived from an EMBL/GenBank/DDBJ whole genome shotgun (WGS) entry which is preliminary data.</text>
</comment>
<dbReference type="Gene3D" id="3.20.20.80">
    <property type="entry name" value="Glycosidases"/>
    <property type="match status" value="1"/>
</dbReference>
<reference evidence="4" key="1">
    <citation type="journal article" date="2019" name="Int. J. Syst. Evol. Microbiol.">
        <title>The Global Catalogue of Microorganisms (GCM) 10K type strain sequencing project: providing services to taxonomists for standard genome sequencing and annotation.</title>
        <authorList>
            <consortium name="The Broad Institute Genomics Platform"/>
            <consortium name="The Broad Institute Genome Sequencing Center for Infectious Disease"/>
            <person name="Wu L."/>
            <person name="Ma J."/>
        </authorList>
    </citation>
    <scope>NUCLEOTIDE SEQUENCE [LARGE SCALE GENOMIC DNA]</scope>
    <source>
        <strain evidence="4">CGMCC 1.14993</strain>
    </source>
</reference>
<dbReference type="AlphaFoldDB" id="A0A8J3EW46"/>
<organism evidence="3 4">
    <name type="scientific">Gottfriedia solisilvae</name>
    <dbReference type="NCBI Taxonomy" id="1516104"/>
    <lineage>
        <taxon>Bacteria</taxon>
        <taxon>Bacillati</taxon>
        <taxon>Bacillota</taxon>
        <taxon>Bacilli</taxon>
        <taxon>Bacillales</taxon>
        <taxon>Bacillaceae</taxon>
        <taxon>Gottfriedia</taxon>
    </lineage>
</organism>
<sequence>MNWKPIIFILISVVLLFSIIFGVMSSKEDSSRKHEKQEQKGPSTKSFYWGVDSASNTTNQFLTCVKKEFGTPEVWGRYLGTKEDVSKGITKKEAALLHSKKIKILLINNQFVSATGYKNGVKQAQVGVKLAKNLDVPKGTAIFADIEPTYEVDAEFIKGYYDEMKKMGYVSGLYGVFDNGQGLSKAYKLAAKDNSRLSKETILWTAFPQRGVTSKTKAPEFSAGGPSEAKIYGWQYGLDATDCNIDTNLFKGELIKYLW</sequence>
<keyword evidence="4" id="KW-1185">Reference proteome</keyword>
<evidence type="ECO:0000313" key="3">
    <source>
        <dbReference type="EMBL" id="GGI13685.1"/>
    </source>
</evidence>
<feature type="domain" description="Rv2525c-like glycoside hydrolase-like" evidence="2">
    <location>
        <begin position="75"/>
        <end position="191"/>
    </location>
</feature>
<name>A0A8J3EW46_9BACI</name>
<dbReference type="Proteomes" id="UP000626244">
    <property type="component" value="Unassembled WGS sequence"/>
</dbReference>
<dbReference type="InterPro" id="IPR015020">
    <property type="entry name" value="Rv2525c-like_Glyco_Hydro-like"/>
</dbReference>
<feature type="transmembrane region" description="Helical" evidence="1">
    <location>
        <begin position="6"/>
        <end position="24"/>
    </location>
</feature>
<keyword evidence="1" id="KW-1133">Transmembrane helix</keyword>
<dbReference type="SUPFAM" id="SSF51445">
    <property type="entry name" value="(Trans)glycosidases"/>
    <property type="match status" value="1"/>
</dbReference>